<evidence type="ECO:0000313" key="1">
    <source>
        <dbReference type="EMBL" id="KAK5100716.1"/>
    </source>
</evidence>
<accession>A0ABR0KPD5</accession>
<evidence type="ECO:0000313" key="2">
    <source>
        <dbReference type="Proteomes" id="UP001345013"/>
    </source>
</evidence>
<dbReference type="Proteomes" id="UP001345013">
    <property type="component" value="Unassembled WGS sequence"/>
</dbReference>
<comment type="caution">
    <text evidence="1">The sequence shown here is derived from an EMBL/GenBank/DDBJ whole genome shotgun (WGS) entry which is preliminary data.</text>
</comment>
<organism evidence="1 2">
    <name type="scientific">Lithohypha guttulata</name>
    <dbReference type="NCBI Taxonomy" id="1690604"/>
    <lineage>
        <taxon>Eukaryota</taxon>
        <taxon>Fungi</taxon>
        <taxon>Dikarya</taxon>
        <taxon>Ascomycota</taxon>
        <taxon>Pezizomycotina</taxon>
        <taxon>Eurotiomycetes</taxon>
        <taxon>Chaetothyriomycetidae</taxon>
        <taxon>Chaetothyriales</taxon>
        <taxon>Trichomeriaceae</taxon>
        <taxon>Lithohypha</taxon>
    </lineage>
</organism>
<protein>
    <submittedName>
        <fullName evidence="1">Uncharacterized protein</fullName>
    </submittedName>
</protein>
<keyword evidence="2" id="KW-1185">Reference proteome</keyword>
<dbReference type="EMBL" id="JAVRRG010000006">
    <property type="protein sequence ID" value="KAK5100716.1"/>
    <property type="molecule type" value="Genomic_DNA"/>
</dbReference>
<name>A0ABR0KPD5_9EURO</name>
<proteinExistence type="predicted"/>
<gene>
    <name evidence="1" type="ORF">LTR24_000862</name>
</gene>
<reference evidence="1 2" key="1">
    <citation type="submission" date="2023-08" db="EMBL/GenBank/DDBJ databases">
        <title>Black Yeasts Isolated from many extreme environments.</title>
        <authorList>
            <person name="Coleine C."/>
            <person name="Stajich J.E."/>
            <person name="Selbmann L."/>
        </authorList>
    </citation>
    <scope>NUCLEOTIDE SEQUENCE [LARGE SCALE GENOMIC DNA]</scope>
    <source>
        <strain evidence="1 2">CCFEE 5885</strain>
    </source>
</reference>
<sequence>MRFSLIFKAYRSKPILHIKLRGSLAYDGEAGVTGLGVGRWAGWKRDKNANNQKVRVAVPQCFPASAACIRTDVRTLLAFVILTAPDVAGAQSTWCPELGSYGSTSIKVTRINDTAIAHICGSFVFSRQSLTKWDISRMLDGFPPWYRKSVKNKHGVEFPFPIEDIRDVPRGGWVLAVGFTDTKELTQRPVPVCRLIDEPDKAEFREHGVQYRYAIRRCRDHIQKHILHQFLKNDTAERAIKSLNYLLEYNTNSFMPYLEFFVQVPMNQMTGSQLRFATKLFNKFRPLNDNERNELEPIMDQVLAACVLGAEEIVRYLKDDGVELKIPEGLGWLDDIVYLRDCSGEWKP</sequence>